<dbReference type="PANTHER" id="PTHR47706">
    <property type="entry name" value="NMRA-LIKE FAMILY PROTEIN"/>
    <property type="match status" value="1"/>
</dbReference>
<dbReference type="InterPro" id="IPR051609">
    <property type="entry name" value="NmrA/Isoflavone_reductase-like"/>
</dbReference>
<dbReference type="Gene3D" id="3.90.25.10">
    <property type="entry name" value="UDP-galactose 4-epimerase, domain 1"/>
    <property type="match status" value="1"/>
</dbReference>
<gene>
    <name evidence="4" type="ORF">TCE0_015f02648</name>
</gene>
<reference evidence="5" key="1">
    <citation type="journal article" date="2015" name="Genome Announc.">
        <title>Draft genome sequence of Talaromyces cellulolyticus strain Y-94, a source of lignocellulosic biomass-degrading enzymes.</title>
        <authorList>
            <person name="Fujii T."/>
            <person name="Koike H."/>
            <person name="Sawayama S."/>
            <person name="Yano S."/>
            <person name="Inoue H."/>
        </authorList>
    </citation>
    <scope>NUCLEOTIDE SEQUENCE [LARGE SCALE GENOMIC DNA]</scope>
    <source>
        <strain evidence="5">Y-94</strain>
    </source>
</reference>
<proteinExistence type="predicted"/>
<dbReference type="InterPro" id="IPR045312">
    <property type="entry name" value="PCBER-like"/>
</dbReference>
<evidence type="ECO:0000259" key="3">
    <source>
        <dbReference type="Pfam" id="PF05368"/>
    </source>
</evidence>
<dbReference type="Pfam" id="PF05368">
    <property type="entry name" value="NmrA"/>
    <property type="match status" value="1"/>
</dbReference>
<accession>A0A6V8H2D0</accession>
<dbReference type="InterPro" id="IPR036291">
    <property type="entry name" value="NAD(P)-bd_dom_sf"/>
</dbReference>
<keyword evidence="1" id="KW-0521">NADP</keyword>
<dbReference type="InterPro" id="IPR008030">
    <property type="entry name" value="NmrA-like"/>
</dbReference>
<dbReference type="GO" id="GO:0016491">
    <property type="term" value="F:oxidoreductase activity"/>
    <property type="evidence" value="ECO:0007669"/>
    <property type="project" value="UniProtKB-KW"/>
</dbReference>
<keyword evidence="2" id="KW-0560">Oxidoreductase</keyword>
<name>A0A6V8H2D0_TALPI</name>
<protein>
    <recommendedName>
        <fullName evidence="3">NmrA-like domain-containing protein</fullName>
    </recommendedName>
</protein>
<comment type="caution">
    <text evidence="4">The sequence shown here is derived from an EMBL/GenBank/DDBJ whole genome shotgun (WGS) entry which is preliminary data.</text>
</comment>
<dbReference type="PANTHER" id="PTHR47706:SF1">
    <property type="entry name" value="CIPA-LIKE, PUTATIVE (AFU_ORTHOLOGUE AFUA_1G12460)-RELATED"/>
    <property type="match status" value="1"/>
</dbReference>
<evidence type="ECO:0000256" key="1">
    <source>
        <dbReference type="ARBA" id="ARBA00022857"/>
    </source>
</evidence>
<dbReference type="Gene3D" id="3.40.50.720">
    <property type="entry name" value="NAD(P)-binding Rossmann-like Domain"/>
    <property type="match status" value="1"/>
</dbReference>
<dbReference type="SUPFAM" id="SSF51735">
    <property type="entry name" value="NAD(P)-binding Rossmann-fold domains"/>
    <property type="match status" value="1"/>
</dbReference>
<dbReference type="AlphaFoldDB" id="A0A6V8H2D0"/>
<dbReference type="Proteomes" id="UP000053095">
    <property type="component" value="Unassembled WGS sequence"/>
</dbReference>
<dbReference type="CDD" id="cd05259">
    <property type="entry name" value="PCBER_SDR_a"/>
    <property type="match status" value="1"/>
</dbReference>
<dbReference type="EMBL" id="DF933811">
    <property type="protein sequence ID" value="GAM34819.1"/>
    <property type="molecule type" value="Genomic_DNA"/>
</dbReference>
<evidence type="ECO:0000313" key="5">
    <source>
        <dbReference type="Proteomes" id="UP000053095"/>
    </source>
</evidence>
<sequence>MGSYRKVALLGKGRLGSAVLEELVNNGFTVTVLSRNSSGIKDLPSGVEAAQVDYSSQDSLVEALRGNDVAIATFASAHLVNQEAIIEASIKAGVKRYIPADWGSLTTDPKARTLPMNYPLVKVQESLKKKADTGLLEYTIFSVGAFLDFLLDYPFILDLKTSLIKIFDNGEHPFSSTSVHSIGKAIAGALNAPEATKNRNLFIHDTVLTQAKVLAIAKKYSPPTVQWTEIRVDAQQEFEQALKNVEKDPTDFRLIFPLLQASLLSGKYRVAYPEVDNELVGLPFLMDEELEKKFAAKFQHD</sequence>
<keyword evidence="5" id="KW-1185">Reference proteome</keyword>
<feature type="domain" description="NmrA-like" evidence="3">
    <location>
        <begin position="12"/>
        <end position="235"/>
    </location>
</feature>
<evidence type="ECO:0000313" key="4">
    <source>
        <dbReference type="EMBL" id="GAM34819.1"/>
    </source>
</evidence>
<evidence type="ECO:0000256" key="2">
    <source>
        <dbReference type="ARBA" id="ARBA00023002"/>
    </source>
</evidence>
<organism evidence="4 5">
    <name type="scientific">Talaromyces pinophilus</name>
    <name type="common">Penicillium pinophilum</name>
    <dbReference type="NCBI Taxonomy" id="128442"/>
    <lineage>
        <taxon>Eukaryota</taxon>
        <taxon>Fungi</taxon>
        <taxon>Dikarya</taxon>
        <taxon>Ascomycota</taxon>
        <taxon>Pezizomycotina</taxon>
        <taxon>Eurotiomycetes</taxon>
        <taxon>Eurotiomycetidae</taxon>
        <taxon>Eurotiales</taxon>
        <taxon>Trichocomaceae</taxon>
        <taxon>Talaromyces</taxon>
        <taxon>Talaromyces sect. Talaromyces</taxon>
    </lineage>
</organism>